<comment type="caution">
    <text evidence="2">The sequence shown here is derived from an EMBL/GenBank/DDBJ whole genome shotgun (WGS) entry which is preliminary data.</text>
</comment>
<evidence type="ECO:0000259" key="1">
    <source>
        <dbReference type="Pfam" id="PF01208"/>
    </source>
</evidence>
<reference evidence="2" key="1">
    <citation type="journal article" date="2014" name="Front. Microbiol.">
        <title>High frequency of phylogenetically diverse reductive dehalogenase-homologous genes in deep subseafloor sedimentary metagenomes.</title>
        <authorList>
            <person name="Kawai M."/>
            <person name="Futagami T."/>
            <person name="Toyoda A."/>
            <person name="Takaki Y."/>
            <person name="Nishi S."/>
            <person name="Hori S."/>
            <person name="Arai W."/>
            <person name="Tsubouchi T."/>
            <person name="Morono Y."/>
            <person name="Uchiyama I."/>
            <person name="Ito T."/>
            <person name="Fujiyama A."/>
            <person name="Inagaki F."/>
            <person name="Takami H."/>
        </authorList>
    </citation>
    <scope>NUCLEOTIDE SEQUENCE</scope>
    <source>
        <strain evidence="2">Expedition CK06-06</strain>
    </source>
</reference>
<proteinExistence type="predicted"/>
<accession>X1NRK1</accession>
<organism evidence="2">
    <name type="scientific">marine sediment metagenome</name>
    <dbReference type="NCBI Taxonomy" id="412755"/>
    <lineage>
        <taxon>unclassified sequences</taxon>
        <taxon>metagenomes</taxon>
        <taxon>ecological metagenomes</taxon>
    </lineage>
</organism>
<dbReference type="GO" id="GO:0004853">
    <property type="term" value="F:uroporphyrinogen decarboxylase activity"/>
    <property type="evidence" value="ECO:0007669"/>
    <property type="project" value="InterPro"/>
</dbReference>
<feature type="non-terminal residue" evidence="2">
    <location>
        <position position="106"/>
    </location>
</feature>
<dbReference type="InterPro" id="IPR000257">
    <property type="entry name" value="Uroporphyrinogen_deCOase"/>
</dbReference>
<dbReference type="AlphaFoldDB" id="X1NRK1"/>
<sequence length="106" mass="11973">MVDSDGDINKLVPLFIEAGVDGLYPCEIQPGSDPVIIREQYPRIALLGGINKRALAAGKEAIDKELEKINILARKGGYVPMVDHRVPPDVSFENYRYYCERRREII</sequence>
<dbReference type="SUPFAM" id="SSF51726">
    <property type="entry name" value="UROD/MetE-like"/>
    <property type="match status" value="1"/>
</dbReference>
<feature type="domain" description="Uroporphyrinogen decarboxylase (URO-D)" evidence="1">
    <location>
        <begin position="29"/>
        <end position="104"/>
    </location>
</feature>
<dbReference type="InterPro" id="IPR038071">
    <property type="entry name" value="UROD/MetE-like_sf"/>
</dbReference>
<dbReference type="GO" id="GO:0006779">
    <property type="term" value="P:porphyrin-containing compound biosynthetic process"/>
    <property type="evidence" value="ECO:0007669"/>
    <property type="project" value="InterPro"/>
</dbReference>
<evidence type="ECO:0000313" key="2">
    <source>
        <dbReference type="EMBL" id="GAI46667.1"/>
    </source>
</evidence>
<gene>
    <name evidence="2" type="ORF">S06H3_63473</name>
</gene>
<dbReference type="EMBL" id="BARV01042109">
    <property type="protein sequence ID" value="GAI46667.1"/>
    <property type="molecule type" value="Genomic_DNA"/>
</dbReference>
<dbReference type="Gene3D" id="3.20.20.210">
    <property type="match status" value="1"/>
</dbReference>
<dbReference type="Pfam" id="PF01208">
    <property type="entry name" value="URO-D"/>
    <property type="match status" value="1"/>
</dbReference>
<name>X1NRK1_9ZZZZ</name>
<protein>
    <recommendedName>
        <fullName evidence="1">Uroporphyrinogen decarboxylase (URO-D) domain-containing protein</fullName>
    </recommendedName>
</protein>